<keyword evidence="3" id="KW-0804">Transcription</keyword>
<accession>A0A0F5IUJ7</accession>
<dbReference type="PANTHER" id="PTHR43280:SF29">
    <property type="entry name" value="ARAC-FAMILY TRANSCRIPTIONAL REGULATOR"/>
    <property type="match status" value="1"/>
</dbReference>
<keyword evidence="1" id="KW-0805">Transcription regulation</keyword>
<dbReference type="RefSeq" id="WP_046147315.1">
    <property type="nucleotide sequence ID" value="NZ_KQ033913.1"/>
</dbReference>
<dbReference type="AlphaFoldDB" id="A0A0F5IUJ7"/>
<dbReference type="SUPFAM" id="SSF46689">
    <property type="entry name" value="Homeodomain-like"/>
    <property type="match status" value="1"/>
</dbReference>
<dbReference type="PANTHER" id="PTHR43280">
    <property type="entry name" value="ARAC-FAMILY TRANSCRIPTIONAL REGULATOR"/>
    <property type="match status" value="1"/>
</dbReference>
<evidence type="ECO:0000313" key="6">
    <source>
        <dbReference type="Proteomes" id="UP000033047"/>
    </source>
</evidence>
<dbReference type="PATRIC" id="fig|927665.4.peg.4304"/>
<gene>
    <name evidence="5" type="ORF">HMPREF1535_04189</name>
</gene>
<evidence type="ECO:0000256" key="3">
    <source>
        <dbReference type="ARBA" id="ARBA00023163"/>
    </source>
</evidence>
<comment type="caution">
    <text evidence="5">The sequence shown here is derived from an EMBL/GenBank/DDBJ whole genome shotgun (WGS) entry which is preliminary data.</text>
</comment>
<feature type="domain" description="HTH araC/xylS-type" evidence="4">
    <location>
        <begin position="31"/>
        <end position="137"/>
    </location>
</feature>
<evidence type="ECO:0000256" key="2">
    <source>
        <dbReference type="ARBA" id="ARBA00023125"/>
    </source>
</evidence>
<dbReference type="STRING" id="927665.HMPREF1535_04189"/>
<dbReference type="Gene3D" id="1.10.10.60">
    <property type="entry name" value="Homeodomain-like"/>
    <property type="match status" value="1"/>
</dbReference>
<protein>
    <recommendedName>
        <fullName evidence="4">HTH araC/xylS-type domain-containing protein</fullName>
    </recommendedName>
</protein>
<keyword evidence="2" id="KW-0238">DNA-binding</keyword>
<proteinExistence type="predicted"/>
<dbReference type="PROSITE" id="PS01124">
    <property type="entry name" value="HTH_ARAC_FAMILY_2"/>
    <property type="match status" value="1"/>
</dbReference>
<dbReference type="EMBL" id="AQHV01000021">
    <property type="protein sequence ID" value="KKB48960.1"/>
    <property type="molecule type" value="Genomic_DNA"/>
</dbReference>
<organism evidence="5 6">
    <name type="scientific">Parabacteroides goldsteinii DSM 19448 = WAL 12034</name>
    <dbReference type="NCBI Taxonomy" id="927665"/>
    <lineage>
        <taxon>Bacteria</taxon>
        <taxon>Pseudomonadati</taxon>
        <taxon>Bacteroidota</taxon>
        <taxon>Bacteroidia</taxon>
        <taxon>Bacteroidales</taxon>
        <taxon>Tannerellaceae</taxon>
        <taxon>Parabacteroides</taxon>
    </lineage>
</organism>
<dbReference type="SMART" id="SM00342">
    <property type="entry name" value="HTH_ARAC"/>
    <property type="match status" value="1"/>
</dbReference>
<dbReference type="Pfam" id="PF12833">
    <property type="entry name" value="HTH_18"/>
    <property type="match status" value="1"/>
</dbReference>
<evidence type="ECO:0000256" key="1">
    <source>
        <dbReference type="ARBA" id="ARBA00023015"/>
    </source>
</evidence>
<reference evidence="5 6" key="1">
    <citation type="submission" date="2013-04" db="EMBL/GenBank/DDBJ databases">
        <title>The Genome Sequence of Parabacteroides goldsteinii DSM 19448.</title>
        <authorList>
            <consortium name="The Broad Institute Genomics Platform"/>
            <person name="Earl A."/>
            <person name="Ward D."/>
            <person name="Feldgarden M."/>
            <person name="Gevers D."/>
            <person name="Martens E."/>
            <person name="Sakamoto M."/>
            <person name="Benno Y."/>
            <person name="Song Y."/>
            <person name="Liu C."/>
            <person name="Lee J."/>
            <person name="Bolanos M."/>
            <person name="Vaisanen M.L."/>
            <person name="Finegold S.M."/>
            <person name="Walker B."/>
            <person name="Young S."/>
            <person name="Zeng Q."/>
            <person name="Gargeya S."/>
            <person name="Fitzgerald M."/>
            <person name="Haas B."/>
            <person name="Abouelleil A."/>
            <person name="Allen A.W."/>
            <person name="Alvarado L."/>
            <person name="Arachchi H.M."/>
            <person name="Berlin A.M."/>
            <person name="Chapman S.B."/>
            <person name="Gainer-Dewar J."/>
            <person name="Goldberg J."/>
            <person name="Griggs A."/>
            <person name="Gujja S."/>
            <person name="Hansen M."/>
            <person name="Howarth C."/>
            <person name="Imamovic A."/>
            <person name="Ireland A."/>
            <person name="Larimer J."/>
            <person name="McCowan C."/>
            <person name="Murphy C."/>
            <person name="Pearson M."/>
            <person name="Poon T.W."/>
            <person name="Priest M."/>
            <person name="Roberts A."/>
            <person name="Saif S."/>
            <person name="Shea T."/>
            <person name="Sisk P."/>
            <person name="Sykes S."/>
            <person name="Wortman J."/>
            <person name="Nusbaum C."/>
            <person name="Birren B."/>
        </authorList>
    </citation>
    <scope>NUCLEOTIDE SEQUENCE [LARGE SCALE GENOMIC DNA]</scope>
    <source>
        <strain evidence="5 6">DSM 19448</strain>
    </source>
</reference>
<name>A0A0F5IUJ7_9BACT</name>
<dbReference type="Proteomes" id="UP000033047">
    <property type="component" value="Unassembled WGS sequence"/>
</dbReference>
<dbReference type="InterPro" id="IPR009057">
    <property type="entry name" value="Homeodomain-like_sf"/>
</dbReference>
<dbReference type="InterPro" id="IPR018060">
    <property type="entry name" value="HTH_AraC"/>
</dbReference>
<dbReference type="GO" id="GO:0043565">
    <property type="term" value="F:sequence-specific DNA binding"/>
    <property type="evidence" value="ECO:0007669"/>
    <property type="project" value="InterPro"/>
</dbReference>
<dbReference type="GO" id="GO:0003700">
    <property type="term" value="F:DNA-binding transcription factor activity"/>
    <property type="evidence" value="ECO:0007669"/>
    <property type="project" value="InterPro"/>
</dbReference>
<evidence type="ECO:0000259" key="4">
    <source>
        <dbReference type="PROSITE" id="PS01124"/>
    </source>
</evidence>
<dbReference type="HOGENOM" id="CLU_1747877_0_0_10"/>
<evidence type="ECO:0000313" key="5">
    <source>
        <dbReference type="EMBL" id="KKB48960.1"/>
    </source>
</evidence>
<dbReference type="GeneID" id="69980801"/>
<sequence>MVTKDSQKENHPSGENLRLQLPSDQMAEYCRRVVSHLEEEKRYLNPNYSLWDLSRETGIPVKMISKSINKYMKRNFYDLINRMRIEEAKAILREMAVTNSKAMIEEVGTQCGFHSRSVFFSRFNEYERMSPKKYMNLYEKPSHKPGSGK</sequence>